<dbReference type="PROSITE" id="PS51257">
    <property type="entry name" value="PROKAR_LIPOPROTEIN"/>
    <property type="match status" value="1"/>
</dbReference>
<evidence type="ECO:0000313" key="3">
    <source>
        <dbReference type="Proteomes" id="UP000651208"/>
    </source>
</evidence>
<name>A0ABR7QZ72_9GAMM</name>
<dbReference type="RefSeq" id="WP_187755878.1">
    <property type="nucleotide sequence ID" value="NZ_JABURY010000018.1"/>
</dbReference>
<accession>A0ABR7QZ72</accession>
<evidence type="ECO:0000313" key="2">
    <source>
        <dbReference type="EMBL" id="MBC9131435.1"/>
    </source>
</evidence>
<sequence>MKKFFSCGLYLILALIMIGCAKSPQSKFDRIKAFNNNSVDLTPYARYIKKQKIITEEQGKRLSVNVFENSNTGDYLKSQLNYLDPQFEILNTSQEFDLDNNKFNLLLPILQIKITGGTIIRDENNEIVRLIGVNDQTIFDNKYQYGSTYFIQNGKIIRTVSVGNKAIWEANITWDGDLPTKEETKVTVNGKIIVRMINYFFYNHKGQLIKEEHDIINSENISNVYEIFYTEYNQYGDWIKALKYSKDQISVEPKVTITREIEYW</sequence>
<evidence type="ECO:0000256" key="1">
    <source>
        <dbReference type="SAM" id="SignalP"/>
    </source>
</evidence>
<feature type="chain" id="PRO_5047248940" description="Lipoprotein" evidence="1">
    <location>
        <begin position="22"/>
        <end position="264"/>
    </location>
</feature>
<comment type="caution">
    <text evidence="2">The sequence shown here is derived from an EMBL/GenBank/DDBJ whole genome shotgun (WGS) entry which is preliminary data.</text>
</comment>
<reference evidence="2 3" key="1">
    <citation type="submission" date="2020-06" db="EMBL/GenBank/DDBJ databases">
        <title>Frischella cerana isolated from Apis cerana gut homogenate.</title>
        <authorList>
            <person name="Wolter L.A."/>
            <person name="Suenami S."/>
            <person name="Miyazaki R."/>
        </authorList>
    </citation>
    <scope>NUCLEOTIDE SEQUENCE [LARGE SCALE GENOMIC DNA]</scope>
    <source>
        <strain evidence="2 3">Ac13</strain>
    </source>
</reference>
<dbReference type="Proteomes" id="UP000651208">
    <property type="component" value="Unassembled WGS sequence"/>
</dbReference>
<evidence type="ECO:0008006" key="4">
    <source>
        <dbReference type="Google" id="ProtNLM"/>
    </source>
</evidence>
<feature type="signal peptide" evidence="1">
    <location>
        <begin position="1"/>
        <end position="21"/>
    </location>
</feature>
<dbReference type="EMBL" id="JABURY010000018">
    <property type="protein sequence ID" value="MBC9131435.1"/>
    <property type="molecule type" value="Genomic_DNA"/>
</dbReference>
<organism evidence="2 3">
    <name type="scientific">Frischella japonica</name>
    <dbReference type="NCBI Taxonomy" id="2741544"/>
    <lineage>
        <taxon>Bacteria</taxon>
        <taxon>Pseudomonadati</taxon>
        <taxon>Pseudomonadota</taxon>
        <taxon>Gammaproteobacteria</taxon>
        <taxon>Orbales</taxon>
        <taxon>Orbaceae</taxon>
        <taxon>Frischella</taxon>
    </lineage>
</organism>
<proteinExistence type="predicted"/>
<gene>
    <name evidence="2" type="ORF">FcAc13_08950</name>
</gene>
<protein>
    <recommendedName>
        <fullName evidence="4">Lipoprotein</fullName>
    </recommendedName>
</protein>
<keyword evidence="3" id="KW-1185">Reference proteome</keyword>
<keyword evidence="1" id="KW-0732">Signal</keyword>